<protein>
    <recommendedName>
        <fullName evidence="2">LytR/CpsA/Psr regulator C-terminal domain-containing protein</fullName>
    </recommendedName>
</protein>
<keyword evidence="1" id="KW-0472">Membrane</keyword>
<comment type="caution">
    <text evidence="3">The sequence shown here is derived from an EMBL/GenBank/DDBJ whole genome shotgun (WGS) entry which is preliminary data.</text>
</comment>
<name>A0A1G2E1Q5_9BACT</name>
<dbReference type="AlphaFoldDB" id="A0A1G2E1Q5"/>
<dbReference type="Gene3D" id="3.30.70.2390">
    <property type="match status" value="1"/>
</dbReference>
<dbReference type="EMBL" id="MHLU01000060">
    <property type="protein sequence ID" value="OGZ19270.1"/>
    <property type="molecule type" value="Genomic_DNA"/>
</dbReference>
<organism evidence="3 4">
    <name type="scientific">Candidatus Lloydbacteria bacterium RIFOXYC12_FULL_46_25</name>
    <dbReference type="NCBI Taxonomy" id="1798670"/>
    <lineage>
        <taxon>Bacteria</taxon>
        <taxon>Candidatus Lloydiibacteriota</taxon>
    </lineage>
</organism>
<feature type="domain" description="LytR/CpsA/Psr regulator C-terminal" evidence="2">
    <location>
        <begin position="124"/>
        <end position="185"/>
    </location>
</feature>
<keyword evidence="1" id="KW-0812">Transmembrane</keyword>
<evidence type="ECO:0000313" key="3">
    <source>
        <dbReference type="EMBL" id="OGZ19270.1"/>
    </source>
</evidence>
<gene>
    <name evidence="3" type="ORF">A2494_01050</name>
</gene>
<proteinExistence type="predicted"/>
<dbReference type="InterPro" id="IPR027381">
    <property type="entry name" value="LytR/CpsA/Psr_C"/>
</dbReference>
<feature type="transmembrane region" description="Helical" evidence="1">
    <location>
        <begin position="21"/>
        <end position="41"/>
    </location>
</feature>
<accession>A0A1G2E1Q5</accession>
<dbReference type="Pfam" id="PF13399">
    <property type="entry name" value="LytR_C"/>
    <property type="match status" value="1"/>
</dbReference>
<evidence type="ECO:0000256" key="1">
    <source>
        <dbReference type="SAM" id="Phobius"/>
    </source>
</evidence>
<evidence type="ECO:0000313" key="4">
    <source>
        <dbReference type="Proteomes" id="UP000178106"/>
    </source>
</evidence>
<evidence type="ECO:0000259" key="2">
    <source>
        <dbReference type="Pfam" id="PF13399"/>
    </source>
</evidence>
<keyword evidence="1" id="KW-1133">Transmembrane helix</keyword>
<dbReference type="Proteomes" id="UP000178106">
    <property type="component" value="Unassembled WGS sequence"/>
</dbReference>
<reference evidence="3 4" key="1">
    <citation type="journal article" date="2016" name="Nat. Commun.">
        <title>Thousands of microbial genomes shed light on interconnected biogeochemical processes in an aquifer system.</title>
        <authorList>
            <person name="Anantharaman K."/>
            <person name="Brown C.T."/>
            <person name="Hug L.A."/>
            <person name="Sharon I."/>
            <person name="Castelle C.J."/>
            <person name="Probst A.J."/>
            <person name="Thomas B.C."/>
            <person name="Singh A."/>
            <person name="Wilkins M.J."/>
            <person name="Karaoz U."/>
            <person name="Brodie E.L."/>
            <person name="Williams K.H."/>
            <person name="Hubbard S.S."/>
            <person name="Banfield J.F."/>
        </authorList>
    </citation>
    <scope>NUCLEOTIDE SEQUENCE [LARGE SCALE GENOMIC DNA]</scope>
</reference>
<sequence length="213" mass="22581">MKKTLNELKEKAQKLTLSQTVYPALSAIFVILIIVLFILAVRTISTLINGTVTEGPSSSEVSVVDSEEFLIVARKLGIPQEAASPTSATPTQQPEASEVARAQETLPVTASTGSTTETLDPKELTIAIYNGTTIKGSASRLKALIEKEGFVVAQTGNASKPASAMTLELKESRSAYQELLVQALGKIYAPEVITSDLPEDGAYDAIITIGEAQ</sequence>